<feature type="compositionally biased region" description="Basic and acidic residues" evidence="2">
    <location>
        <begin position="215"/>
        <end position="225"/>
    </location>
</feature>
<proteinExistence type="predicted"/>
<dbReference type="STRING" id="946362.F2UB67"/>
<dbReference type="Gene3D" id="2.130.10.10">
    <property type="entry name" value="YVTN repeat-like/Quinoprotein amine dehydrogenase"/>
    <property type="match status" value="2"/>
</dbReference>
<dbReference type="PANTHER" id="PTHR44499:SF1">
    <property type="entry name" value="JOUBERIN"/>
    <property type="match status" value="1"/>
</dbReference>
<dbReference type="RefSeq" id="XP_004993642.1">
    <property type="nucleotide sequence ID" value="XM_004993585.1"/>
</dbReference>
<gene>
    <name evidence="3" type="ORF">PTSG_05772</name>
</gene>
<sequence length="1044" mass="114136">MMMMTRQPRHESSDSSSSNTRNVSSSDSSSSGDDDVEDVDDHPDKRVEEEQSRRPRARREAHPTHKPPSLGKSLPRVDEEVDDDGDDDAVARSDSKSDERRQRKRAGRPKRRPRQQRQRQPHQQQRTASTKLEGALSVDIHSCSALPCSTRVAQPFVRMHVIAKRSLQPASATCDDSSSSGPRQRRRRQRRGSAGGPTNDNGSGGDSSYDSAGEETGHSSRDTRALHTRHKRKHMFESKPVHVDPYSALRARWEEQIRTGLSLDDCRPANADAVVVFEVVDPPAVNIASVKPAAAGSKPKGPRFDQEFTHAVAFLDMATLLEYRRKQQQQQHEEEGEKDGGEEEEEQQQRRAKRRDRQQRSGSGDPADEEGHEMGAKGGVVEHTGANERQPASSGSSQSLTLPHLRLQLYRLHHLTWLERLRRFRRPSGPAGALDTAAQPPSSTSTSSQLREPSPLPLRPLSAFYQPPPGMEAERFGGYLDVSIRATHDDSMATAAAAAHTVEQRAAEAQHNQAAAGDGGDNNSDDDDDDWNQHPLERIPDDWDPHWDLLESEARKVPAVVHDPLVPGTQITLALAHVCQYQSGGCHRVSFSNSGFLVAIAALARFPTGANQESGGGGEDAPSAMKEQHVVHVYGVSGVSQQRQPFLIQEYRAHTGIIYNIDWTPDDTCFLTCSADGFVCLWDAVTFSPQPLAVLPHSSFVYDARFLRTSAHHEHTRARELHTHPVVDDSDGESASDGDGHGGGSDRSDRDGGGVVPLEPPGHVGGVFRASQRRRRQRRRHGGDGHGGGHGGRKRGALAQRVKQRRPVDTHALAEAVQVVTAAYDGLVRVWELRAQRQRRLTLSLAHSLRTSGQLEGAVVCETRAGATTTPAISSDQQQQQGQQQSSGGLATAPVAAVNALAIDRRHTRVFAGDASGRICVWLVDTSSSPSAQSSSPPSQVLSGARELRDPEMRGFGVTSVVLDSSERRLICLSRDATIRFINLTNMLVDQKIHVGARQVTGMVRCCLSPCGRLLFAGGDDGRVLCWYTDTGLACRTQPALPTK</sequence>
<dbReference type="SUPFAM" id="SSF50978">
    <property type="entry name" value="WD40 repeat-like"/>
    <property type="match status" value="1"/>
</dbReference>
<dbReference type="EMBL" id="GL832967">
    <property type="protein sequence ID" value="EGD74080.1"/>
    <property type="molecule type" value="Genomic_DNA"/>
</dbReference>
<feature type="compositionally biased region" description="Basic and acidic residues" evidence="2">
    <location>
        <begin position="738"/>
        <end position="752"/>
    </location>
</feature>
<feature type="region of interest" description="Disordered" evidence="2">
    <location>
        <begin position="870"/>
        <end position="889"/>
    </location>
</feature>
<dbReference type="InterPro" id="IPR052803">
    <property type="entry name" value="Cilium-Associated_Jouberin"/>
</dbReference>
<keyword evidence="1" id="KW-0853">WD repeat</keyword>
<reference evidence="3" key="1">
    <citation type="submission" date="2009-08" db="EMBL/GenBank/DDBJ databases">
        <title>Annotation of Salpingoeca rosetta.</title>
        <authorList>
            <consortium name="The Broad Institute Genome Sequencing Platform"/>
            <person name="Russ C."/>
            <person name="Cuomo C."/>
            <person name="Burger G."/>
            <person name="Gray M.W."/>
            <person name="Holland P.W.H."/>
            <person name="King N."/>
            <person name="Lang F.B.F."/>
            <person name="Roger A.J."/>
            <person name="Ruiz-Trillo I."/>
            <person name="Young S.K."/>
            <person name="Zeng Q."/>
            <person name="Gargeya S."/>
            <person name="Alvarado L."/>
            <person name="Berlin A."/>
            <person name="Chapman S.B."/>
            <person name="Chen Z."/>
            <person name="Freedman E."/>
            <person name="Gellesch M."/>
            <person name="Goldberg J."/>
            <person name="Griggs A."/>
            <person name="Gujja S."/>
            <person name="Heilman E."/>
            <person name="Heiman D."/>
            <person name="Howarth C."/>
            <person name="Mehta T."/>
            <person name="Neiman D."/>
            <person name="Pearson M."/>
            <person name="Roberts A."/>
            <person name="Saif S."/>
            <person name="Shea T."/>
            <person name="Shenoy N."/>
            <person name="Sisk P."/>
            <person name="Stolte C."/>
            <person name="Sykes S."/>
            <person name="White J."/>
            <person name="Yandava C."/>
            <person name="Haas B."/>
            <person name="Nusbaum C."/>
            <person name="Birren B."/>
        </authorList>
    </citation>
    <scope>NUCLEOTIDE SEQUENCE [LARGE SCALE GENOMIC DNA]</scope>
    <source>
        <strain evidence="3">ATCC 50818</strain>
    </source>
</reference>
<dbReference type="GeneID" id="16074218"/>
<dbReference type="PROSITE" id="PS50294">
    <property type="entry name" value="WD_REPEATS_REGION"/>
    <property type="match status" value="1"/>
</dbReference>
<dbReference type="Pfam" id="PF00400">
    <property type="entry name" value="WD40"/>
    <property type="match status" value="2"/>
</dbReference>
<feature type="compositionally biased region" description="Acidic residues" evidence="2">
    <location>
        <begin position="32"/>
        <end position="41"/>
    </location>
</feature>
<organism evidence="4">
    <name type="scientific">Salpingoeca rosetta (strain ATCC 50818 / BSB-021)</name>
    <dbReference type="NCBI Taxonomy" id="946362"/>
    <lineage>
        <taxon>Eukaryota</taxon>
        <taxon>Choanoflagellata</taxon>
        <taxon>Craspedida</taxon>
        <taxon>Salpingoecidae</taxon>
        <taxon>Salpingoeca</taxon>
    </lineage>
</organism>
<feature type="compositionally biased region" description="Basic residues" evidence="2">
    <location>
        <begin position="771"/>
        <end position="781"/>
    </location>
</feature>
<dbReference type="GO" id="GO:0044458">
    <property type="term" value="P:motile cilium assembly"/>
    <property type="evidence" value="ECO:0007669"/>
    <property type="project" value="TreeGrafter"/>
</dbReference>
<dbReference type="PANTHER" id="PTHR44499">
    <property type="entry name" value="JOUBERIN"/>
    <property type="match status" value="1"/>
</dbReference>
<feature type="region of interest" description="Disordered" evidence="2">
    <location>
        <begin position="167"/>
        <end position="239"/>
    </location>
</feature>
<feature type="region of interest" description="Disordered" evidence="2">
    <location>
        <begin position="927"/>
        <end position="947"/>
    </location>
</feature>
<dbReference type="Proteomes" id="UP000007799">
    <property type="component" value="Unassembled WGS sequence"/>
</dbReference>
<dbReference type="InterPro" id="IPR015943">
    <property type="entry name" value="WD40/YVTN_repeat-like_dom_sf"/>
</dbReference>
<feature type="compositionally biased region" description="Low complexity" evidence="2">
    <location>
        <begin position="436"/>
        <end position="453"/>
    </location>
</feature>
<feature type="compositionally biased region" description="Basic and acidic residues" evidence="2">
    <location>
        <begin position="531"/>
        <end position="542"/>
    </location>
</feature>
<feature type="region of interest" description="Disordered" evidence="2">
    <location>
        <begin position="715"/>
        <end position="801"/>
    </location>
</feature>
<dbReference type="GO" id="GO:0036064">
    <property type="term" value="C:ciliary basal body"/>
    <property type="evidence" value="ECO:0007669"/>
    <property type="project" value="TreeGrafter"/>
</dbReference>
<dbReference type="PROSITE" id="PS50082">
    <property type="entry name" value="WD_REPEATS_2"/>
    <property type="match status" value="2"/>
</dbReference>
<keyword evidence="4" id="KW-1185">Reference proteome</keyword>
<accession>F2UB67</accession>
<dbReference type="KEGG" id="sre:PTSG_05772"/>
<dbReference type="AlphaFoldDB" id="F2UB67"/>
<feature type="compositionally biased region" description="Low complexity" evidence="2">
    <location>
        <begin position="874"/>
        <end position="889"/>
    </location>
</feature>
<feature type="compositionally biased region" description="Acidic residues" evidence="2">
    <location>
        <begin position="79"/>
        <end position="88"/>
    </location>
</feature>
<feature type="compositionally biased region" description="Basic residues" evidence="2">
    <location>
        <begin position="102"/>
        <end position="120"/>
    </location>
</feature>
<evidence type="ECO:0000256" key="2">
    <source>
        <dbReference type="SAM" id="MobiDB-lite"/>
    </source>
</evidence>
<feature type="compositionally biased region" description="Low complexity" evidence="2">
    <location>
        <begin position="927"/>
        <end position="940"/>
    </location>
</feature>
<name>F2UB67_SALR5</name>
<evidence type="ECO:0000313" key="4">
    <source>
        <dbReference type="Proteomes" id="UP000007799"/>
    </source>
</evidence>
<feature type="region of interest" description="Disordered" evidence="2">
    <location>
        <begin position="428"/>
        <end position="459"/>
    </location>
</feature>
<evidence type="ECO:0000313" key="3">
    <source>
        <dbReference type="EMBL" id="EGD74080.1"/>
    </source>
</evidence>
<feature type="compositionally biased region" description="Basic and acidic residues" evidence="2">
    <location>
        <begin position="42"/>
        <end position="63"/>
    </location>
</feature>
<feature type="region of interest" description="Disordered" evidence="2">
    <location>
        <begin position="1"/>
        <end position="134"/>
    </location>
</feature>
<protein>
    <submittedName>
        <fullName evidence="3">Uncharacterized protein</fullName>
    </submittedName>
</protein>
<feature type="repeat" description="WD" evidence="1">
    <location>
        <begin position="819"/>
        <end position="841"/>
    </location>
</feature>
<feature type="region of interest" description="Disordered" evidence="2">
    <location>
        <begin position="325"/>
        <end position="375"/>
    </location>
</feature>
<dbReference type="InParanoid" id="F2UB67"/>
<feature type="repeat" description="WD" evidence="1">
    <location>
        <begin position="651"/>
        <end position="683"/>
    </location>
</feature>
<feature type="compositionally biased region" description="Low complexity" evidence="2">
    <location>
        <begin position="14"/>
        <end position="31"/>
    </location>
</feature>
<dbReference type="SMART" id="SM00320">
    <property type="entry name" value="WD40"/>
    <property type="match status" value="5"/>
</dbReference>
<feature type="compositionally biased region" description="Basic and acidic residues" evidence="2">
    <location>
        <begin position="715"/>
        <end position="727"/>
    </location>
</feature>
<dbReference type="eggNOG" id="KOG0266">
    <property type="taxonomic scope" value="Eukaryota"/>
</dbReference>
<feature type="region of interest" description="Disordered" evidence="2">
    <location>
        <begin position="495"/>
        <end position="542"/>
    </location>
</feature>
<evidence type="ECO:0000256" key="1">
    <source>
        <dbReference type="PROSITE-ProRule" id="PRU00221"/>
    </source>
</evidence>
<dbReference type="InterPro" id="IPR001680">
    <property type="entry name" value="WD40_rpt"/>
</dbReference>
<dbReference type="InterPro" id="IPR036322">
    <property type="entry name" value="WD40_repeat_dom_sf"/>
</dbReference>
<feature type="compositionally biased region" description="Basic and acidic residues" evidence="2">
    <location>
        <begin position="89"/>
        <end position="101"/>
    </location>
</feature>
<dbReference type="OrthoDB" id="2096344at2759"/>
<feature type="compositionally biased region" description="Low complexity" evidence="2">
    <location>
        <begin position="196"/>
        <end position="211"/>
    </location>
</feature>